<keyword evidence="3" id="KW-0274">FAD</keyword>
<dbReference type="EMBL" id="JAVRRR010000221">
    <property type="protein sequence ID" value="KAK5144492.1"/>
    <property type="molecule type" value="Genomic_DNA"/>
</dbReference>
<sequence>MASFKGYDLVVAGSGFAGSMATLNFLEECKKQHKSGRVALVEVGKDGERCGASRWTMAYLRLDKNLDFGQVSNGLADEEYCHKLQKEAGVTAHYLEDHGVKFVHHDETNVLLEFKTGQHFVFPEGGGKAIISKLFEQIREFDNCDIYWETEAIRLMTDDAGAIRGLKVRKNDGLLHDLLAPNVVLACGGFEGNQEMLARYIGRNTHALPLIAPGLKQLRRRQTDINARVLSTNDVPIPGLWAAGEMTGLFYNEYPPATSCLRSMAFGRLAGLEIAKNQGKPQGTASEKAIPSERRIDDNMSMDQAALPAEVKASA</sequence>
<evidence type="ECO:0000256" key="2">
    <source>
        <dbReference type="ARBA" id="ARBA00022630"/>
    </source>
</evidence>
<reference evidence="7 8" key="1">
    <citation type="submission" date="2023-08" db="EMBL/GenBank/DDBJ databases">
        <title>Black Yeasts Isolated from many extreme environments.</title>
        <authorList>
            <person name="Coleine C."/>
            <person name="Stajich J.E."/>
            <person name="Selbmann L."/>
        </authorList>
    </citation>
    <scope>NUCLEOTIDE SEQUENCE [LARGE SCALE GENOMIC DNA]</scope>
    <source>
        <strain evidence="7 8">CCFEE 5386</strain>
    </source>
</reference>
<comment type="caution">
    <text evidence="7">The sequence shown here is derived from an EMBL/GenBank/DDBJ whole genome shotgun (WGS) entry which is preliminary data.</text>
</comment>
<keyword evidence="8" id="KW-1185">Reference proteome</keyword>
<dbReference type="Gene3D" id="3.50.50.60">
    <property type="entry name" value="FAD/NAD(P)-binding domain"/>
    <property type="match status" value="2"/>
</dbReference>
<evidence type="ECO:0000256" key="3">
    <source>
        <dbReference type="ARBA" id="ARBA00022827"/>
    </source>
</evidence>
<evidence type="ECO:0000256" key="4">
    <source>
        <dbReference type="ARBA" id="ARBA00023002"/>
    </source>
</evidence>
<evidence type="ECO:0000256" key="1">
    <source>
        <dbReference type="ARBA" id="ARBA00001974"/>
    </source>
</evidence>
<organism evidence="7 8">
    <name type="scientific">Rachicladosporium monterosium</name>
    <dbReference type="NCBI Taxonomy" id="1507873"/>
    <lineage>
        <taxon>Eukaryota</taxon>
        <taxon>Fungi</taxon>
        <taxon>Dikarya</taxon>
        <taxon>Ascomycota</taxon>
        <taxon>Pezizomycotina</taxon>
        <taxon>Dothideomycetes</taxon>
        <taxon>Dothideomycetidae</taxon>
        <taxon>Cladosporiales</taxon>
        <taxon>Cladosporiaceae</taxon>
        <taxon>Rachicladosporium</taxon>
    </lineage>
</organism>
<evidence type="ECO:0000256" key="5">
    <source>
        <dbReference type="SAM" id="MobiDB-lite"/>
    </source>
</evidence>
<proteinExistence type="predicted"/>
<protein>
    <recommendedName>
        <fullName evidence="6">FAD-dependent oxidoreductase 2 FAD-binding domain-containing protein</fullName>
    </recommendedName>
</protein>
<evidence type="ECO:0000259" key="6">
    <source>
        <dbReference type="Pfam" id="PF00890"/>
    </source>
</evidence>
<gene>
    <name evidence="7" type="ORF">LTR32_003599</name>
</gene>
<dbReference type="PANTHER" id="PTHR43400:SF7">
    <property type="entry name" value="FAD-DEPENDENT OXIDOREDUCTASE 2 FAD BINDING DOMAIN-CONTAINING PROTEIN"/>
    <property type="match status" value="1"/>
</dbReference>
<comment type="cofactor">
    <cofactor evidence="1">
        <name>FAD</name>
        <dbReference type="ChEBI" id="CHEBI:57692"/>
    </cofactor>
</comment>
<keyword evidence="4" id="KW-0560">Oxidoreductase</keyword>
<dbReference type="InterPro" id="IPR003953">
    <property type="entry name" value="FAD-dep_OxRdtase_2_FAD-bd"/>
</dbReference>
<dbReference type="SUPFAM" id="SSF51905">
    <property type="entry name" value="FAD/NAD(P)-binding domain"/>
    <property type="match status" value="1"/>
</dbReference>
<dbReference type="PANTHER" id="PTHR43400">
    <property type="entry name" value="FUMARATE REDUCTASE"/>
    <property type="match status" value="1"/>
</dbReference>
<evidence type="ECO:0000313" key="7">
    <source>
        <dbReference type="EMBL" id="KAK5144492.1"/>
    </source>
</evidence>
<accession>A0ABR0L725</accession>
<dbReference type="InterPro" id="IPR036188">
    <property type="entry name" value="FAD/NAD-bd_sf"/>
</dbReference>
<name>A0ABR0L725_9PEZI</name>
<keyword evidence="2" id="KW-0285">Flavoprotein</keyword>
<dbReference type="Pfam" id="PF00890">
    <property type="entry name" value="FAD_binding_2"/>
    <property type="match status" value="1"/>
</dbReference>
<feature type="domain" description="FAD-dependent oxidoreductase 2 FAD-binding" evidence="6">
    <location>
        <begin position="8"/>
        <end position="204"/>
    </location>
</feature>
<dbReference type="InterPro" id="IPR050315">
    <property type="entry name" value="FAD-oxidoreductase_2"/>
</dbReference>
<feature type="region of interest" description="Disordered" evidence="5">
    <location>
        <begin position="277"/>
        <end position="315"/>
    </location>
</feature>
<dbReference type="Proteomes" id="UP001308179">
    <property type="component" value="Unassembled WGS sequence"/>
</dbReference>
<evidence type="ECO:0000313" key="8">
    <source>
        <dbReference type="Proteomes" id="UP001308179"/>
    </source>
</evidence>